<comment type="caution">
    <text evidence="5">The sequence shown here is derived from an EMBL/GenBank/DDBJ whole genome shotgun (WGS) entry which is preliminary data.</text>
</comment>
<evidence type="ECO:0000256" key="2">
    <source>
        <dbReference type="ARBA" id="ARBA00022763"/>
    </source>
</evidence>
<dbReference type="InterPro" id="IPR020568">
    <property type="entry name" value="Ribosomal_Su5_D2-typ_SF"/>
</dbReference>
<dbReference type="GO" id="GO:0140664">
    <property type="term" value="F:ATP-dependent DNA damage sensor activity"/>
    <property type="evidence" value="ECO:0007669"/>
    <property type="project" value="InterPro"/>
</dbReference>
<dbReference type="InterPro" id="IPR038973">
    <property type="entry name" value="MutL/Mlh/Pms-like"/>
</dbReference>
<dbReference type="GO" id="GO:0006298">
    <property type="term" value="P:mismatch repair"/>
    <property type="evidence" value="ECO:0007669"/>
    <property type="project" value="InterPro"/>
</dbReference>
<reference evidence="5 6" key="1">
    <citation type="journal article" date="2023" name="Elife">
        <title>Identification of key yeast species and microbe-microbe interactions impacting larval growth of Drosophila in the wild.</title>
        <authorList>
            <person name="Mure A."/>
            <person name="Sugiura Y."/>
            <person name="Maeda R."/>
            <person name="Honda K."/>
            <person name="Sakurai N."/>
            <person name="Takahashi Y."/>
            <person name="Watada M."/>
            <person name="Katoh T."/>
            <person name="Gotoh A."/>
            <person name="Gotoh Y."/>
            <person name="Taniguchi I."/>
            <person name="Nakamura K."/>
            <person name="Hayashi T."/>
            <person name="Katayama T."/>
            <person name="Uemura T."/>
            <person name="Hattori Y."/>
        </authorList>
    </citation>
    <scope>NUCLEOTIDE SEQUENCE [LARGE SCALE GENOMIC DNA]</scope>
    <source>
        <strain evidence="5 6">PK-24</strain>
    </source>
</reference>
<dbReference type="GO" id="GO:0061982">
    <property type="term" value="P:meiosis I cell cycle process"/>
    <property type="evidence" value="ECO:0007669"/>
    <property type="project" value="UniProtKB-ARBA"/>
</dbReference>
<dbReference type="InterPro" id="IPR013507">
    <property type="entry name" value="DNA_mismatch_S5_2-like"/>
</dbReference>
<accession>A0AAV5R6L7</accession>
<evidence type="ECO:0000259" key="4">
    <source>
        <dbReference type="Pfam" id="PF01119"/>
    </source>
</evidence>
<dbReference type="Gene3D" id="3.30.230.10">
    <property type="match status" value="1"/>
</dbReference>
<dbReference type="GO" id="GO:0032389">
    <property type="term" value="C:MutLalpha complex"/>
    <property type="evidence" value="ECO:0007669"/>
    <property type="project" value="TreeGrafter"/>
</dbReference>
<dbReference type="InterPro" id="IPR014721">
    <property type="entry name" value="Ribsml_uS5_D2-typ_fold_subgr"/>
</dbReference>
<evidence type="ECO:0000313" key="6">
    <source>
        <dbReference type="Proteomes" id="UP001378960"/>
    </source>
</evidence>
<feature type="region of interest" description="Disordered" evidence="3">
    <location>
        <begin position="606"/>
        <end position="625"/>
    </location>
</feature>
<dbReference type="Proteomes" id="UP001378960">
    <property type="component" value="Unassembled WGS sequence"/>
</dbReference>
<dbReference type="Pfam" id="PF01119">
    <property type="entry name" value="DNA_mis_repair"/>
    <property type="match status" value="1"/>
</dbReference>
<protein>
    <submittedName>
        <fullName evidence="5">Mismatch repair protein</fullName>
    </submittedName>
</protein>
<evidence type="ECO:0000256" key="1">
    <source>
        <dbReference type="ARBA" id="ARBA00006082"/>
    </source>
</evidence>
<dbReference type="GO" id="GO:0016887">
    <property type="term" value="F:ATP hydrolysis activity"/>
    <property type="evidence" value="ECO:0007669"/>
    <property type="project" value="InterPro"/>
</dbReference>
<dbReference type="EMBL" id="BTGB01000005">
    <property type="protein sequence ID" value="GMM47146.1"/>
    <property type="molecule type" value="Genomic_DNA"/>
</dbReference>
<dbReference type="GO" id="GO:0005524">
    <property type="term" value="F:ATP binding"/>
    <property type="evidence" value="ECO:0007669"/>
    <property type="project" value="InterPro"/>
</dbReference>
<evidence type="ECO:0000256" key="3">
    <source>
        <dbReference type="SAM" id="MobiDB-lite"/>
    </source>
</evidence>
<organism evidence="5 6">
    <name type="scientific">Pichia kluyveri</name>
    <name type="common">Yeast</name>
    <dbReference type="NCBI Taxonomy" id="36015"/>
    <lineage>
        <taxon>Eukaryota</taxon>
        <taxon>Fungi</taxon>
        <taxon>Dikarya</taxon>
        <taxon>Ascomycota</taxon>
        <taxon>Saccharomycotina</taxon>
        <taxon>Pichiomycetes</taxon>
        <taxon>Pichiales</taxon>
        <taxon>Pichiaceae</taxon>
        <taxon>Pichia</taxon>
    </lineage>
</organism>
<dbReference type="GO" id="GO:0030983">
    <property type="term" value="F:mismatched DNA binding"/>
    <property type="evidence" value="ECO:0007669"/>
    <property type="project" value="InterPro"/>
</dbReference>
<comment type="similarity">
    <text evidence="1">Belongs to the DNA mismatch repair MutL/HexB family.</text>
</comment>
<dbReference type="PANTHER" id="PTHR10073">
    <property type="entry name" value="DNA MISMATCH REPAIR PROTEIN MLH, PMS, MUTL"/>
    <property type="match status" value="1"/>
</dbReference>
<dbReference type="Gene3D" id="3.30.565.10">
    <property type="entry name" value="Histidine kinase-like ATPase, C-terminal domain"/>
    <property type="match status" value="1"/>
</dbReference>
<evidence type="ECO:0000313" key="5">
    <source>
        <dbReference type="EMBL" id="GMM47146.1"/>
    </source>
</evidence>
<dbReference type="SUPFAM" id="SSF55874">
    <property type="entry name" value="ATPase domain of HSP90 chaperone/DNA topoisomerase II/histidine kinase"/>
    <property type="match status" value="1"/>
</dbReference>
<dbReference type="PANTHER" id="PTHR10073:SF44">
    <property type="entry name" value="DNA MISMATCH REPAIR PROTEIN MLH2"/>
    <property type="match status" value="1"/>
</dbReference>
<feature type="compositionally biased region" description="Basic and acidic residues" evidence="3">
    <location>
        <begin position="474"/>
        <end position="497"/>
    </location>
</feature>
<feature type="domain" description="DNA mismatch repair protein S5" evidence="4">
    <location>
        <begin position="266"/>
        <end position="341"/>
    </location>
</feature>
<keyword evidence="2" id="KW-0227">DNA damage</keyword>
<keyword evidence="6" id="KW-1185">Reference proteome</keyword>
<dbReference type="SUPFAM" id="SSF54211">
    <property type="entry name" value="Ribosomal protein S5 domain 2-like"/>
    <property type="match status" value="1"/>
</dbReference>
<dbReference type="InterPro" id="IPR036890">
    <property type="entry name" value="HATPase_C_sf"/>
</dbReference>
<gene>
    <name evidence="5" type="ORF">DAPK24_037210</name>
</gene>
<sequence length="734" mass="83339">MIQSQLSVVKELVENAIDAIGINTPIDGVKNTKIHNIQIEIDKDSAGLDYISVKDDGCGVNKEDRNMMCLNYTTSKLHSVDDLMSGVDTCGFRGEALNLIAKLVESMVISTRTSSDAMSETWSVSNSGTVTSSPISSAGLQGTTVKIYGLFKATPVRYKFLQSHKSKYIKEIESLITKYALIYHSIRFQIKYIKLLPLNKVKNLNTLSYSNKIPRTQFIYQILQIRSKDWLTDESINFTVGDSVSSNYSINVECVLPKMRAQDVPNVKTPLKVLTVNNRPLNLSLKFGKEISKLVGEAYLENKLLSPNVWYISVEVPTDKIDVNIEPEKSDILIVNESNFLVKFKDNLIFLIQKIHNIQNETDEQLEHESTETDAKDNNDKICTIDENVIPDMLDDDESFIEELDSTIKRIQNRHPVEYHDKIEETVSLAQKYQNNSSPGPLMDLEVAPDSQTLVPDTFDISQMLNVEEISDPESQKSNKSHDNYSNEKTSPTRETNENISAQREQHDKEVNDTSNDVEEDDNNWSRTIYDTTGISSEIDIPQESSHSSQNIENINPSHISIANPWTTAKLSNEIHRSNEETLFVGDLSDDTFEPHEVKNKELPKAAKPLPLQQKSNNKNSDTKKQMKISSFGTYCVDEKQTKKMKPKVNKVRLSRVTDLSQKLFNTIVTTEIDYTINKIDRKQLLLEDEVWVASSKIPSENIINGVLSLYNQVDYRIENDQPVLNEYNLYQLK</sequence>
<dbReference type="AlphaFoldDB" id="A0AAV5R6L7"/>
<name>A0AAV5R6L7_PICKL</name>
<feature type="region of interest" description="Disordered" evidence="3">
    <location>
        <begin position="470"/>
        <end position="524"/>
    </location>
</feature>
<proteinExistence type="inferred from homology"/>
<dbReference type="PROSITE" id="PS00058">
    <property type="entry name" value="DNA_MISMATCH_REPAIR_1"/>
    <property type="match status" value="1"/>
</dbReference>
<dbReference type="InterPro" id="IPR014762">
    <property type="entry name" value="DNA_mismatch_repair_CS"/>
</dbReference>